<evidence type="ECO:0000256" key="6">
    <source>
        <dbReference type="ARBA" id="ARBA00022555"/>
    </source>
</evidence>
<dbReference type="GO" id="GO:0000049">
    <property type="term" value="F:tRNA binding"/>
    <property type="evidence" value="ECO:0007669"/>
    <property type="project" value="UniProtKB-UniRule"/>
</dbReference>
<dbReference type="InterPro" id="IPR001412">
    <property type="entry name" value="aa-tRNA-synth_I_CS"/>
</dbReference>
<feature type="binding site" evidence="16">
    <location>
        <position position="160"/>
    </location>
    <ligand>
        <name>Zn(2+)</name>
        <dbReference type="ChEBI" id="CHEBI:29105"/>
    </ligand>
</feature>
<dbReference type="GO" id="GO:0004825">
    <property type="term" value="F:methionine-tRNA ligase activity"/>
    <property type="evidence" value="ECO:0007669"/>
    <property type="project" value="UniProtKB-UniRule"/>
</dbReference>
<dbReference type="FunFam" id="1.10.730.10:FF:000005">
    <property type="entry name" value="Methionine--tRNA ligase"/>
    <property type="match status" value="1"/>
</dbReference>
<evidence type="ECO:0000256" key="8">
    <source>
        <dbReference type="ARBA" id="ARBA00022723"/>
    </source>
</evidence>
<dbReference type="GO" id="GO:0005829">
    <property type="term" value="C:cytosol"/>
    <property type="evidence" value="ECO:0007669"/>
    <property type="project" value="TreeGrafter"/>
</dbReference>
<dbReference type="InterPro" id="IPR004495">
    <property type="entry name" value="Met-tRNA-synth_bsu_C"/>
</dbReference>
<dbReference type="GO" id="GO:0005524">
    <property type="term" value="F:ATP binding"/>
    <property type="evidence" value="ECO:0007669"/>
    <property type="project" value="UniProtKB-UniRule"/>
</dbReference>
<dbReference type="EC" id="6.1.1.10" evidence="16"/>
<dbReference type="Gene3D" id="2.20.28.20">
    <property type="entry name" value="Methionyl-tRNA synthetase, Zn-domain"/>
    <property type="match status" value="1"/>
</dbReference>
<feature type="domain" description="TRNA-binding" evidence="17">
    <location>
        <begin position="572"/>
        <end position="673"/>
    </location>
</feature>
<keyword evidence="6 16" id="KW-0820">tRNA-binding</keyword>
<evidence type="ECO:0000256" key="16">
    <source>
        <dbReference type="HAMAP-Rule" id="MF_00098"/>
    </source>
</evidence>
<evidence type="ECO:0000256" key="12">
    <source>
        <dbReference type="ARBA" id="ARBA00022884"/>
    </source>
</evidence>
<dbReference type="FunFam" id="2.40.50.140:FF:000042">
    <property type="entry name" value="Methionine--tRNA ligase"/>
    <property type="match status" value="1"/>
</dbReference>
<dbReference type="FunFam" id="2.20.28.20:FF:000001">
    <property type="entry name" value="Methionine--tRNA ligase"/>
    <property type="match status" value="1"/>
</dbReference>
<name>A0A380MYG1_9GAMM</name>
<keyword evidence="12 16" id="KW-0694">RNA-binding</keyword>
<feature type="binding site" evidence="16">
    <location>
        <position position="144"/>
    </location>
    <ligand>
        <name>Zn(2+)</name>
        <dbReference type="ChEBI" id="CHEBI:29105"/>
    </ligand>
</feature>
<dbReference type="CDD" id="cd02800">
    <property type="entry name" value="tRNA_bind_EcMetRS_like"/>
    <property type="match status" value="1"/>
</dbReference>
<evidence type="ECO:0000256" key="11">
    <source>
        <dbReference type="ARBA" id="ARBA00022840"/>
    </source>
</evidence>
<dbReference type="InterPro" id="IPR012340">
    <property type="entry name" value="NA-bd_OB-fold"/>
</dbReference>
<sequence length="673" mass="76396">MTQRRILVTSALPYANGPIHLGHMVEYIQTDIWVRFQQLRGHECHYVCADDAHGTPIMLRAEKEGISAQALIDKVKAEHHRDFAGFLVNHHQFHSTHSEENREITSAIYQALQTKGHILRKTILQAYDPEKELFLPDRFVKGECPKCHAKDQYGDNCEVCGTTYSPLELIAPYSVLSGAAPIEKESEHYFFDLPQFEGFLQDWLKDAHLQESMRNKLKEWFVEGLQPWDISRDAPYWGFEIPDAPNKYFYVWLDAPVGYMASFKALCAREGIDFDDFWREGKDTELYHFIGKDIAYFHMLFWPAVLHGAGYRTPTGVNCHGFLTVDGKKMSKSRGTFIKAETYLKHLRPEYLRYYFATKLTSRVEDLDLNLQDFQQKINSDLVGKLVNLASRCAPFLQGAADNRLSETLDDADLFRQFAAKAEELADLYETREFGQAVREIMTLADAANAYIDAQKPWVLAKSPEHAAQVQAIATVGLNAFYQLMIYLQPILPQVAEDARAFLQVPALTWQAAQQPLLGRQIAAFKPLMQRIEQKSIEAIVEDTKQDLLKEQQLGQENAFIASPKAEIGIEDFNKLDIRLARVVSCTAVEGSDKLLQFTLDVGELGQRNVFSGIKQFHQPEELVGQLVVFLANLKPRKMRFGMSEGMILSASDDKTLQVLLAGGRAVEGMKIS</sequence>
<dbReference type="SUPFAM" id="SSF57770">
    <property type="entry name" value="Methionyl-tRNA synthetase (MetRS), Zn-domain"/>
    <property type="match status" value="1"/>
</dbReference>
<dbReference type="GO" id="GO:0006431">
    <property type="term" value="P:methionyl-tRNA aminoacylation"/>
    <property type="evidence" value="ECO:0007669"/>
    <property type="project" value="UniProtKB-UniRule"/>
</dbReference>
<keyword evidence="13 16" id="KW-0648">Protein biosynthesis</keyword>
<evidence type="ECO:0000256" key="14">
    <source>
        <dbReference type="ARBA" id="ARBA00023146"/>
    </source>
</evidence>
<keyword evidence="8 16" id="KW-0479">Metal-binding</keyword>
<dbReference type="SUPFAM" id="SSF52374">
    <property type="entry name" value="Nucleotidylyl transferase"/>
    <property type="match status" value="1"/>
</dbReference>
<dbReference type="CDD" id="cd00814">
    <property type="entry name" value="MetRS_core"/>
    <property type="match status" value="1"/>
</dbReference>
<dbReference type="InterPro" id="IPR009080">
    <property type="entry name" value="tRNAsynth_Ia_anticodon-bd"/>
</dbReference>
<dbReference type="InterPro" id="IPR023458">
    <property type="entry name" value="Met-tRNA_ligase_1"/>
</dbReference>
<dbReference type="Proteomes" id="UP000254575">
    <property type="component" value="Unassembled WGS sequence"/>
</dbReference>
<dbReference type="PRINTS" id="PR01041">
    <property type="entry name" value="TRNASYNTHMET"/>
</dbReference>
<dbReference type="NCBIfam" id="TIGR00398">
    <property type="entry name" value="metG"/>
    <property type="match status" value="1"/>
</dbReference>
<reference evidence="18 19" key="1">
    <citation type="submission" date="2018-06" db="EMBL/GenBank/DDBJ databases">
        <authorList>
            <consortium name="Pathogen Informatics"/>
            <person name="Doyle S."/>
        </authorList>
    </citation>
    <scope>NUCLEOTIDE SEQUENCE [LARGE SCALE GENOMIC DNA]</scope>
    <source>
        <strain evidence="18 19">NCTC10717</strain>
    </source>
</reference>
<evidence type="ECO:0000313" key="18">
    <source>
        <dbReference type="EMBL" id="SUO97595.1"/>
    </source>
</evidence>
<comment type="subcellular location">
    <subcellularLocation>
        <location evidence="2 16">Cytoplasm</location>
    </subcellularLocation>
</comment>
<evidence type="ECO:0000256" key="2">
    <source>
        <dbReference type="ARBA" id="ARBA00004496"/>
    </source>
</evidence>
<feature type="binding site" evidence="16">
    <location>
        <position position="147"/>
    </location>
    <ligand>
        <name>Zn(2+)</name>
        <dbReference type="ChEBI" id="CHEBI:29105"/>
    </ligand>
</feature>
<dbReference type="SUPFAM" id="SSF50249">
    <property type="entry name" value="Nucleic acid-binding proteins"/>
    <property type="match status" value="1"/>
</dbReference>
<evidence type="ECO:0000256" key="13">
    <source>
        <dbReference type="ARBA" id="ARBA00022917"/>
    </source>
</evidence>
<dbReference type="InterPro" id="IPR002547">
    <property type="entry name" value="tRNA-bd_dom"/>
</dbReference>
<evidence type="ECO:0000256" key="9">
    <source>
        <dbReference type="ARBA" id="ARBA00022741"/>
    </source>
</evidence>
<dbReference type="RefSeq" id="WP_115218697.1">
    <property type="nucleotide sequence ID" value="NZ_UHIA01000004.1"/>
</dbReference>
<keyword evidence="9 16" id="KW-0547">Nucleotide-binding</keyword>
<dbReference type="PANTHER" id="PTHR45765">
    <property type="entry name" value="METHIONINE--TRNA LIGASE"/>
    <property type="match status" value="1"/>
</dbReference>
<dbReference type="InterPro" id="IPR029038">
    <property type="entry name" value="MetRS_Zn"/>
</dbReference>
<dbReference type="EMBL" id="UHIA01000004">
    <property type="protein sequence ID" value="SUO97595.1"/>
    <property type="molecule type" value="Genomic_DNA"/>
</dbReference>
<comment type="similarity">
    <text evidence="3 16">Belongs to the class-I aminoacyl-tRNA synthetase family. MetG type 1 subfamily.</text>
</comment>
<dbReference type="NCBIfam" id="NF001100">
    <property type="entry name" value="PRK00133.1"/>
    <property type="match status" value="1"/>
</dbReference>
<dbReference type="PANTHER" id="PTHR45765:SF1">
    <property type="entry name" value="METHIONINE--TRNA LIGASE, CYTOPLASMIC"/>
    <property type="match status" value="1"/>
</dbReference>
<evidence type="ECO:0000256" key="7">
    <source>
        <dbReference type="ARBA" id="ARBA00022598"/>
    </source>
</evidence>
<evidence type="ECO:0000256" key="3">
    <source>
        <dbReference type="ARBA" id="ARBA00008258"/>
    </source>
</evidence>
<comment type="function">
    <text evidence="1 16">Is required not only for elongation of protein synthesis but also for the initiation of all mRNA translation through initiator tRNA(fMet) aminoacylation.</text>
</comment>
<dbReference type="OrthoDB" id="9810191at2"/>
<keyword evidence="11 16" id="KW-0067">ATP-binding</keyword>
<keyword evidence="7 16" id="KW-0436">Ligase</keyword>
<keyword evidence="14 16" id="KW-0030">Aminoacyl-tRNA synthetase</keyword>
<evidence type="ECO:0000256" key="1">
    <source>
        <dbReference type="ARBA" id="ARBA00003314"/>
    </source>
</evidence>
<dbReference type="CDD" id="cd07957">
    <property type="entry name" value="Anticodon_Ia_Met"/>
    <property type="match status" value="1"/>
</dbReference>
<evidence type="ECO:0000259" key="17">
    <source>
        <dbReference type="PROSITE" id="PS50886"/>
    </source>
</evidence>
<comment type="subunit">
    <text evidence="4 16">Homodimer.</text>
</comment>
<dbReference type="Pfam" id="PF19303">
    <property type="entry name" value="Anticodon_3"/>
    <property type="match status" value="1"/>
</dbReference>
<dbReference type="Gene3D" id="1.10.730.10">
    <property type="entry name" value="Isoleucyl-tRNA Synthetase, Domain 1"/>
    <property type="match status" value="1"/>
</dbReference>
<keyword evidence="19" id="KW-1185">Reference proteome</keyword>
<gene>
    <name evidence="16 18" type="primary">metG</name>
    <name evidence="18" type="ORF">NCTC10717_01530</name>
</gene>
<protein>
    <recommendedName>
        <fullName evidence="16">Methionine--tRNA ligase</fullName>
        <ecNumber evidence="16">6.1.1.10</ecNumber>
    </recommendedName>
    <alternativeName>
        <fullName evidence="16">Methionyl-tRNA synthetase</fullName>
        <shortName evidence="16">MetRS</shortName>
    </alternativeName>
</protein>
<accession>A0A380MYG1</accession>
<dbReference type="Pfam" id="PF09334">
    <property type="entry name" value="tRNA-synt_1g"/>
    <property type="match status" value="1"/>
</dbReference>
<dbReference type="PROSITE" id="PS50886">
    <property type="entry name" value="TRBD"/>
    <property type="match status" value="1"/>
</dbReference>
<keyword evidence="5 16" id="KW-0963">Cytoplasm</keyword>
<dbReference type="InterPro" id="IPR014729">
    <property type="entry name" value="Rossmann-like_a/b/a_fold"/>
</dbReference>
<dbReference type="InterPro" id="IPR014758">
    <property type="entry name" value="Met-tRNA_synth"/>
</dbReference>
<dbReference type="AlphaFoldDB" id="A0A380MYG1"/>
<dbReference type="HAMAP" id="MF_00098">
    <property type="entry name" value="Met_tRNA_synth_type1"/>
    <property type="match status" value="1"/>
</dbReference>
<feature type="short sequence motif" description="'HIGH' region" evidence="16">
    <location>
        <begin position="13"/>
        <end position="23"/>
    </location>
</feature>
<feature type="binding site" evidence="16">
    <location>
        <position position="332"/>
    </location>
    <ligand>
        <name>ATP</name>
        <dbReference type="ChEBI" id="CHEBI:30616"/>
    </ligand>
</feature>
<comment type="catalytic activity">
    <reaction evidence="15 16">
        <text>tRNA(Met) + L-methionine + ATP = L-methionyl-tRNA(Met) + AMP + diphosphate</text>
        <dbReference type="Rhea" id="RHEA:13481"/>
        <dbReference type="Rhea" id="RHEA-COMP:9667"/>
        <dbReference type="Rhea" id="RHEA-COMP:9698"/>
        <dbReference type="ChEBI" id="CHEBI:30616"/>
        <dbReference type="ChEBI" id="CHEBI:33019"/>
        <dbReference type="ChEBI" id="CHEBI:57844"/>
        <dbReference type="ChEBI" id="CHEBI:78442"/>
        <dbReference type="ChEBI" id="CHEBI:78530"/>
        <dbReference type="ChEBI" id="CHEBI:456215"/>
        <dbReference type="EC" id="6.1.1.10"/>
    </reaction>
</comment>
<evidence type="ECO:0000313" key="19">
    <source>
        <dbReference type="Proteomes" id="UP000254575"/>
    </source>
</evidence>
<feature type="binding site" evidence="16">
    <location>
        <position position="157"/>
    </location>
    <ligand>
        <name>Zn(2+)</name>
        <dbReference type="ChEBI" id="CHEBI:29105"/>
    </ligand>
</feature>
<evidence type="ECO:0000256" key="5">
    <source>
        <dbReference type="ARBA" id="ARBA00022490"/>
    </source>
</evidence>
<dbReference type="Gene3D" id="2.40.50.140">
    <property type="entry name" value="Nucleic acid-binding proteins"/>
    <property type="match status" value="1"/>
</dbReference>
<keyword evidence="10 16" id="KW-0862">Zinc</keyword>
<dbReference type="PROSITE" id="PS00178">
    <property type="entry name" value="AA_TRNA_LIGASE_I"/>
    <property type="match status" value="1"/>
</dbReference>
<dbReference type="Pfam" id="PF01588">
    <property type="entry name" value="tRNA_bind"/>
    <property type="match status" value="1"/>
</dbReference>
<dbReference type="InterPro" id="IPR015413">
    <property type="entry name" value="Methionyl/Leucyl_tRNA_Synth"/>
</dbReference>
<evidence type="ECO:0000256" key="15">
    <source>
        <dbReference type="ARBA" id="ARBA00047364"/>
    </source>
</evidence>
<dbReference type="SUPFAM" id="SSF47323">
    <property type="entry name" value="Anticodon-binding domain of a subclass of class I aminoacyl-tRNA synthetases"/>
    <property type="match status" value="1"/>
</dbReference>
<organism evidence="18 19">
    <name type="scientific">Suttonella indologenes</name>
    <dbReference type="NCBI Taxonomy" id="13276"/>
    <lineage>
        <taxon>Bacteria</taxon>
        <taxon>Pseudomonadati</taxon>
        <taxon>Pseudomonadota</taxon>
        <taxon>Gammaproteobacteria</taxon>
        <taxon>Cardiobacteriales</taxon>
        <taxon>Cardiobacteriaceae</taxon>
        <taxon>Suttonella</taxon>
    </lineage>
</organism>
<proteinExistence type="inferred from homology"/>
<dbReference type="Gene3D" id="3.40.50.620">
    <property type="entry name" value="HUPs"/>
    <property type="match status" value="1"/>
</dbReference>
<evidence type="ECO:0000256" key="10">
    <source>
        <dbReference type="ARBA" id="ARBA00022833"/>
    </source>
</evidence>
<dbReference type="InterPro" id="IPR041872">
    <property type="entry name" value="Anticodon_Met"/>
</dbReference>
<comment type="cofactor">
    <cofactor evidence="16">
        <name>Zn(2+)</name>
        <dbReference type="ChEBI" id="CHEBI:29105"/>
    </cofactor>
    <text evidence="16">Binds 1 zinc ion per subunit.</text>
</comment>
<feature type="short sequence motif" description="'KMSKS' region" evidence="16">
    <location>
        <begin position="329"/>
        <end position="333"/>
    </location>
</feature>
<dbReference type="InterPro" id="IPR033911">
    <property type="entry name" value="MetRS_core"/>
</dbReference>
<evidence type="ECO:0000256" key="4">
    <source>
        <dbReference type="ARBA" id="ARBA00011738"/>
    </source>
</evidence>
<dbReference type="GO" id="GO:0046872">
    <property type="term" value="F:metal ion binding"/>
    <property type="evidence" value="ECO:0007669"/>
    <property type="project" value="UniProtKB-KW"/>
</dbReference>